<keyword evidence="2" id="KW-1185">Reference proteome</keyword>
<dbReference type="SUPFAM" id="SSF46785">
    <property type="entry name" value="Winged helix' DNA-binding domain"/>
    <property type="match status" value="1"/>
</dbReference>
<dbReference type="InterPro" id="IPR036390">
    <property type="entry name" value="WH_DNA-bd_sf"/>
</dbReference>
<comment type="caution">
    <text evidence="1">The sequence shown here is derived from an EMBL/GenBank/DDBJ whole genome shotgun (WGS) entry which is preliminary data.</text>
</comment>
<sequence>EDPIAALLGAAASSAGRWVQQDLNVLHKGLEHGQERLSGRYASSRAPDAWGLLLGLGPLTRAELARALDVTARTASQIALALVEAKLVAPPAPERPLQPVMPRR</sequence>
<proteinExistence type="predicted"/>
<dbReference type="InterPro" id="IPR036388">
    <property type="entry name" value="WH-like_DNA-bd_sf"/>
</dbReference>
<dbReference type="Proteomes" id="UP000552700">
    <property type="component" value="Unassembled WGS sequence"/>
</dbReference>
<reference evidence="1 2" key="1">
    <citation type="submission" date="2020-08" db="EMBL/GenBank/DDBJ databases">
        <title>Genomic Encyclopedia of Type Strains, Phase IV (KMG-IV): sequencing the most valuable type-strain genomes for metagenomic binning, comparative biology and taxonomic classification.</title>
        <authorList>
            <person name="Goeker M."/>
        </authorList>
    </citation>
    <scope>NUCLEOTIDE SEQUENCE [LARGE SCALE GENOMIC DNA]</scope>
    <source>
        <strain evidence="1 2">DSM 102255</strain>
    </source>
</reference>
<dbReference type="EMBL" id="JACIJP010000010">
    <property type="protein sequence ID" value="MBB6125623.1"/>
    <property type="molecule type" value="Genomic_DNA"/>
</dbReference>
<gene>
    <name evidence="1" type="ORF">FHS92_003387</name>
</gene>
<dbReference type="Gene3D" id="1.10.10.10">
    <property type="entry name" value="Winged helix-like DNA-binding domain superfamily/Winged helix DNA-binding domain"/>
    <property type="match status" value="1"/>
</dbReference>
<dbReference type="AlphaFoldDB" id="A0A841J3R7"/>
<evidence type="ECO:0008006" key="3">
    <source>
        <dbReference type="Google" id="ProtNLM"/>
    </source>
</evidence>
<evidence type="ECO:0000313" key="1">
    <source>
        <dbReference type="EMBL" id="MBB6125623.1"/>
    </source>
</evidence>
<organism evidence="1 2">
    <name type="scientific">Sphingobium subterraneum</name>
    <dbReference type="NCBI Taxonomy" id="627688"/>
    <lineage>
        <taxon>Bacteria</taxon>
        <taxon>Pseudomonadati</taxon>
        <taxon>Pseudomonadota</taxon>
        <taxon>Alphaproteobacteria</taxon>
        <taxon>Sphingomonadales</taxon>
        <taxon>Sphingomonadaceae</taxon>
        <taxon>Sphingobium</taxon>
    </lineage>
</organism>
<evidence type="ECO:0000313" key="2">
    <source>
        <dbReference type="Proteomes" id="UP000552700"/>
    </source>
</evidence>
<protein>
    <recommendedName>
        <fullName evidence="3">MarR family transcriptional regulator</fullName>
    </recommendedName>
</protein>
<name>A0A841J3R7_9SPHN</name>
<accession>A0A841J3R7</accession>
<feature type="non-terminal residue" evidence="1">
    <location>
        <position position="1"/>
    </location>
</feature>